<accession>A0A4R1R0H8</accession>
<dbReference type="RefSeq" id="WP_077138470.1">
    <property type="nucleotide sequence ID" value="NZ_CABKVM010000012.1"/>
</dbReference>
<name>A0A4R1R0H8_9FIRM</name>
<dbReference type="Proteomes" id="UP000295184">
    <property type="component" value="Unassembled WGS sequence"/>
</dbReference>
<evidence type="ECO:0000313" key="2">
    <source>
        <dbReference type="Proteomes" id="UP000295184"/>
    </source>
</evidence>
<sequence length="122" mass="13805">MKRLRAAAMILAALCLLTLIGQRLVSDSLDSLDKGLARVESLCICGEYPQAREQIRYMTQSYQKQQAVLAVFIRKDQLHELESALYGLNAYAHPDYLQDLLCETGKLKSQLNGVRRLFFGLL</sequence>
<dbReference type="AlphaFoldDB" id="A0A4R1R0H8"/>
<dbReference type="EMBL" id="SLUM01000007">
    <property type="protein sequence ID" value="TCL58781.1"/>
    <property type="molecule type" value="Genomic_DNA"/>
</dbReference>
<evidence type="ECO:0000313" key="1">
    <source>
        <dbReference type="EMBL" id="TCL58781.1"/>
    </source>
</evidence>
<protein>
    <submittedName>
        <fullName evidence="1">Uncharacterized protein DUF4363</fullName>
    </submittedName>
</protein>
<gene>
    <name evidence="1" type="ORF">EDD77_107143</name>
</gene>
<proteinExistence type="predicted"/>
<dbReference type="STRING" id="1650663.GCA_001486665_00499"/>
<organism evidence="1 2">
    <name type="scientific">Allofournierella massiliensis</name>
    <dbReference type="NCBI Taxonomy" id="1650663"/>
    <lineage>
        <taxon>Bacteria</taxon>
        <taxon>Bacillati</taxon>
        <taxon>Bacillota</taxon>
        <taxon>Clostridia</taxon>
        <taxon>Eubacteriales</taxon>
        <taxon>Oscillospiraceae</taxon>
        <taxon>Allofournierella</taxon>
    </lineage>
</organism>
<reference evidence="1 2" key="1">
    <citation type="submission" date="2019-03" db="EMBL/GenBank/DDBJ databases">
        <title>Genomic Encyclopedia of Type Strains, Phase IV (KMG-IV): sequencing the most valuable type-strain genomes for metagenomic binning, comparative biology and taxonomic classification.</title>
        <authorList>
            <person name="Goeker M."/>
        </authorList>
    </citation>
    <scope>NUCLEOTIDE SEQUENCE [LARGE SCALE GENOMIC DNA]</scope>
    <source>
        <strain evidence="1 2">DSM 100451</strain>
    </source>
</reference>
<dbReference type="GeneID" id="97382004"/>
<comment type="caution">
    <text evidence="1">The sequence shown here is derived from an EMBL/GenBank/DDBJ whole genome shotgun (WGS) entry which is preliminary data.</text>
</comment>